<sequence>MKEAGLLRKIDFVACGIWEWLASKSNDRWWGCEASPAAAGPWWYDNATPGTGVLTDQKLHRGKLFLAAVAELAETYDLQDGVFCWFWVLDIRQIHPFTVIVDEYVRDEPDLQAVGSLIIPCYSELNSRAFTQLGATVDSRIFRALTTGGPVITRLRLSSNFLEFQAAYLKRNHKT</sequence>
<keyword evidence="2" id="KW-1185">Reference proteome</keyword>
<reference evidence="1 2" key="1">
    <citation type="journal article" date="2020" name="Nat. Food">
        <title>A phased Vanilla planifolia genome enables genetic improvement of flavour and production.</title>
        <authorList>
            <person name="Hasing T."/>
            <person name="Tang H."/>
            <person name="Brym M."/>
            <person name="Khazi F."/>
            <person name="Huang T."/>
            <person name="Chambers A.H."/>
        </authorList>
    </citation>
    <scope>NUCLEOTIDE SEQUENCE [LARGE SCALE GENOMIC DNA]</scope>
    <source>
        <tissue evidence="1">Leaf</tissue>
    </source>
</reference>
<protein>
    <submittedName>
        <fullName evidence="1">Uncharacterized protein</fullName>
    </submittedName>
</protein>
<dbReference type="EMBL" id="JADCNL010000587">
    <property type="protein sequence ID" value="KAG0446346.1"/>
    <property type="molecule type" value="Genomic_DNA"/>
</dbReference>
<dbReference type="Proteomes" id="UP000636800">
    <property type="component" value="Unassembled WGS sequence"/>
</dbReference>
<gene>
    <name evidence="1" type="ORF">HPP92_028874</name>
</gene>
<name>A0A835P491_VANPL</name>
<comment type="caution">
    <text evidence="1">The sequence shown here is derived from an EMBL/GenBank/DDBJ whole genome shotgun (WGS) entry which is preliminary data.</text>
</comment>
<evidence type="ECO:0000313" key="2">
    <source>
        <dbReference type="Proteomes" id="UP000636800"/>
    </source>
</evidence>
<accession>A0A835P491</accession>
<dbReference type="AlphaFoldDB" id="A0A835P491"/>
<proteinExistence type="predicted"/>
<organism evidence="1 2">
    <name type="scientific">Vanilla planifolia</name>
    <name type="common">Vanilla</name>
    <dbReference type="NCBI Taxonomy" id="51239"/>
    <lineage>
        <taxon>Eukaryota</taxon>
        <taxon>Viridiplantae</taxon>
        <taxon>Streptophyta</taxon>
        <taxon>Embryophyta</taxon>
        <taxon>Tracheophyta</taxon>
        <taxon>Spermatophyta</taxon>
        <taxon>Magnoliopsida</taxon>
        <taxon>Liliopsida</taxon>
        <taxon>Asparagales</taxon>
        <taxon>Orchidaceae</taxon>
        <taxon>Vanilloideae</taxon>
        <taxon>Vanilleae</taxon>
        <taxon>Vanilla</taxon>
    </lineage>
</organism>
<evidence type="ECO:0000313" key="1">
    <source>
        <dbReference type="EMBL" id="KAG0446346.1"/>
    </source>
</evidence>